<evidence type="ECO:0000313" key="1">
    <source>
        <dbReference type="EMBL" id="HJG87921.1"/>
    </source>
</evidence>
<protein>
    <submittedName>
        <fullName evidence="1">Uncharacterized protein</fullName>
    </submittedName>
</protein>
<gene>
    <name evidence="1" type="ORF">K8U91_00390</name>
</gene>
<organism evidence="1 2">
    <name type="scientific">Barnesiella viscericola</name>
    <dbReference type="NCBI Taxonomy" id="397865"/>
    <lineage>
        <taxon>Bacteria</taxon>
        <taxon>Pseudomonadati</taxon>
        <taxon>Bacteroidota</taxon>
        <taxon>Bacteroidia</taxon>
        <taxon>Bacteroidales</taxon>
        <taxon>Barnesiellaceae</taxon>
        <taxon>Barnesiella</taxon>
    </lineage>
</organism>
<reference evidence="1" key="1">
    <citation type="journal article" date="2021" name="PeerJ">
        <title>Extensive microbial diversity within the chicken gut microbiome revealed by metagenomics and culture.</title>
        <authorList>
            <person name="Gilroy R."/>
            <person name="Ravi A."/>
            <person name="Getino M."/>
            <person name="Pursley I."/>
            <person name="Horton D.L."/>
            <person name="Alikhan N.F."/>
            <person name="Baker D."/>
            <person name="Gharbi K."/>
            <person name="Hall N."/>
            <person name="Watson M."/>
            <person name="Adriaenssens E.M."/>
            <person name="Foster-Nyarko E."/>
            <person name="Jarju S."/>
            <person name="Secka A."/>
            <person name="Antonio M."/>
            <person name="Oren A."/>
            <person name="Chaudhuri R.R."/>
            <person name="La Ragione R."/>
            <person name="Hildebrand F."/>
            <person name="Pallen M.J."/>
        </authorList>
    </citation>
    <scope>NUCLEOTIDE SEQUENCE</scope>
    <source>
        <strain evidence="1">CHK121-7720</strain>
    </source>
</reference>
<evidence type="ECO:0000313" key="2">
    <source>
        <dbReference type="Proteomes" id="UP000757103"/>
    </source>
</evidence>
<reference evidence="1" key="2">
    <citation type="submission" date="2021-09" db="EMBL/GenBank/DDBJ databases">
        <authorList>
            <person name="Gilroy R."/>
        </authorList>
    </citation>
    <scope>NUCLEOTIDE SEQUENCE</scope>
    <source>
        <strain evidence="1">CHK121-7720</strain>
    </source>
</reference>
<sequence length="283" mass="32283">MIKHFYLWICASAILLSTCGDNSHEASEQYEKAVKLFEAGQYENARNAIDSIEQLYPKAFKQIKEGMLLLCKVKQKESERNLLYIDSVLKVRRSELETAKKAFRFEKDAKYQTEGNYVYNKLPKQEAITRSQLKVLVTETGQMQLASVYYGSAPLKHSSIRVTLPDKSKAETLAIGYDGANNYRFSNDGKYTEIVTYKDGQCSAVASLIADNTDKAITLTYLGGSRYTLVLDRLTREAVKATRDLYNLMRSVDDLSREYQLNVRTLELADKQVMQLEKQQAEK</sequence>
<dbReference type="Proteomes" id="UP000757103">
    <property type="component" value="Unassembled WGS sequence"/>
</dbReference>
<dbReference type="AlphaFoldDB" id="A0A921STQ9"/>
<comment type="caution">
    <text evidence="1">The sequence shown here is derived from an EMBL/GenBank/DDBJ whole genome shotgun (WGS) entry which is preliminary data.</text>
</comment>
<proteinExistence type="predicted"/>
<name>A0A921STQ9_9BACT</name>
<dbReference type="RefSeq" id="WP_273305041.1">
    <property type="nucleotide sequence ID" value="NZ_DYUD01000002.1"/>
</dbReference>
<dbReference type="EMBL" id="DYUD01000002">
    <property type="protein sequence ID" value="HJG87921.1"/>
    <property type="molecule type" value="Genomic_DNA"/>
</dbReference>
<accession>A0A921STQ9</accession>